<evidence type="ECO:0000256" key="4">
    <source>
        <dbReference type="SAM" id="Phobius"/>
    </source>
</evidence>
<keyword evidence="3" id="KW-0813">Transport</keyword>
<dbReference type="Gene3D" id="2.40.30.10">
    <property type="entry name" value="Translation factors"/>
    <property type="match status" value="1"/>
</dbReference>
<dbReference type="Gene3D" id="1.20.990.10">
    <property type="entry name" value="NADPH-cytochrome p450 Reductase, Chain A, domain 3"/>
    <property type="match status" value="1"/>
</dbReference>
<dbReference type="InterPro" id="IPR017927">
    <property type="entry name" value="FAD-bd_FR_type"/>
</dbReference>
<dbReference type="InterPro" id="IPR023173">
    <property type="entry name" value="NADPH_Cyt_P450_Rdtase_alpha"/>
</dbReference>
<dbReference type="PANTHER" id="PTHR34219:SF3">
    <property type="entry name" value="BLL7967 PROTEIN"/>
    <property type="match status" value="1"/>
</dbReference>
<protein>
    <recommendedName>
        <fullName evidence="9">Flavodoxin-like domain-containing protein</fullName>
    </recommendedName>
</protein>
<evidence type="ECO:0000259" key="6">
    <source>
        <dbReference type="PROSITE" id="PS51384"/>
    </source>
</evidence>
<dbReference type="PROSITE" id="PS51384">
    <property type="entry name" value="FAD_FR"/>
    <property type="match status" value="1"/>
</dbReference>
<dbReference type="InterPro" id="IPR029039">
    <property type="entry name" value="Flavoprotein-like_sf"/>
</dbReference>
<dbReference type="GO" id="GO:0016655">
    <property type="term" value="F:oxidoreductase activity, acting on NAD(P)H, quinone or similar compound as acceptor"/>
    <property type="evidence" value="ECO:0007669"/>
    <property type="project" value="UniProtKB-ARBA"/>
</dbReference>
<reference evidence="7 8" key="1">
    <citation type="submission" date="2018-08" db="EMBL/GenBank/DDBJ databases">
        <title>Recombination of ecologically and evolutionarily significant loci maintains genetic cohesion in the Pseudomonas syringae species complex.</title>
        <authorList>
            <person name="Dillon M."/>
            <person name="Thakur S."/>
            <person name="Almeida R.N.D."/>
            <person name="Weir B.S."/>
            <person name="Guttman D.S."/>
        </authorList>
    </citation>
    <scope>NUCLEOTIDE SEQUENCE [LARGE SCALE GENOMIC DNA]</scope>
    <source>
        <strain evidence="7 8">ICMP 3555</strain>
    </source>
</reference>
<keyword evidence="2" id="KW-0288">FMN</keyword>
<feature type="transmembrane region" description="Helical" evidence="4">
    <location>
        <begin position="21"/>
        <end position="48"/>
    </location>
</feature>
<accession>A0A3M4APR9</accession>
<dbReference type="InterPro" id="IPR017938">
    <property type="entry name" value="Riboflavin_synthase-like_b-brl"/>
</dbReference>
<gene>
    <name evidence="7" type="ORF">ALQ29_05347</name>
</gene>
<keyword evidence="4" id="KW-1133">Transmembrane helix</keyword>
<evidence type="ECO:0008006" key="9">
    <source>
        <dbReference type="Google" id="ProtNLM"/>
    </source>
</evidence>
<evidence type="ECO:0000313" key="7">
    <source>
        <dbReference type="EMBL" id="RMP08917.1"/>
    </source>
</evidence>
<dbReference type="SUPFAM" id="SSF63380">
    <property type="entry name" value="Riboflavin synthase domain-like"/>
    <property type="match status" value="1"/>
</dbReference>
<dbReference type="Proteomes" id="UP000276587">
    <property type="component" value="Unassembled WGS sequence"/>
</dbReference>
<feature type="domain" description="FAD-binding FR-type" evidence="6">
    <location>
        <begin position="550"/>
        <end position="717"/>
    </location>
</feature>
<proteinExistence type="predicted"/>
<evidence type="ECO:0000256" key="1">
    <source>
        <dbReference type="ARBA" id="ARBA00022630"/>
    </source>
</evidence>
<organism evidence="7 8">
    <name type="scientific">Pseudomonas marginalis pv. marginalis</name>
    <dbReference type="NCBI Taxonomy" id="97473"/>
    <lineage>
        <taxon>Bacteria</taxon>
        <taxon>Pseudomonadati</taxon>
        <taxon>Pseudomonadota</taxon>
        <taxon>Gammaproteobacteria</taxon>
        <taxon>Pseudomonadales</taxon>
        <taxon>Pseudomonadaceae</taxon>
        <taxon>Pseudomonas</taxon>
    </lineage>
</organism>
<dbReference type="Pfam" id="PF03929">
    <property type="entry name" value="PepSY_TM"/>
    <property type="match status" value="1"/>
</dbReference>
<evidence type="ECO:0000313" key="8">
    <source>
        <dbReference type="Proteomes" id="UP000276587"/>
    </source>
</evidence>
<sequence length="856" mass="94297">MRAVPYPFRQTRRLDVLKKTLFQLHWFFGITAGLVLALMGVSGAAVSFQDEILQALNPSVLTVEKRDAGVLPPAELVRKLEATEGQTVAMLFVESESGKAARVFFTPPPGERRGQLRYFDPYTGDYMGDVVGQDVFGFLLQFHRFLVLGDTGRNITGACTLILVFFCLSGLYLRWPRQAANWRAWLTLDWRKKGRAFNWDLHSVFGTWCLLAYLFSALTGLYWSYDWYSQGLTQLLSDAPQHERVRKRGPAPEGAAPVANYAAMWSSIYSNAGPGLSAYNIRMPAVAGQPATVFYLLKDSPHDRALNQINLDPATGEVKSHDRYASKSLGSRLLTSVYALHTGSYFGLAGRIVLTVSSLLMPLFFITGWLLYLDRRRKKRQVRDARKGLSANHSDAPAWLIGFASQSGFAEQLAWQTAGQLQAAGLPVKVQPLGSVSQDDLRQSENALFVVSTFGDGEAPDSARGFERSVLGQDLSLSGLNYSVLALGDRQYEHFCGFARRLHFWLTNQGGNPLFAPVEVDSGDTTALLHWQQQLGQLTGHAPAAAWPTAQYENWTLSQRTLLNPDSSGSQVYLLGLTSPAPHTWQAGDLVEVLPRNGPRAIEHFLEGLGLAGSDAVVFEGLAQSLNQALATRQLPDNRAHLVGLHAQALVNALVPLGMREYSIASIASEGVLELIVRQERHPDGSLGLASGWLTEHAAIGSSISLRLRRNSGFHLPEMPVPLILLGNGTGLAGLRSLLKARIADGQQRNWLLFGERNIAHDYLCQNELQGWLASGDLALLDLAFSRDQEEKIYVQDRLRESAEVLRKWLAEGAAIYVCGSLQGMAAGVDQALADILGNEAVERLIEQGRYRRDVY</sequence>
<dbReference type="GO" id="GO:0010181">
    <property type="term" value="F:FMN binding"/>
    <property type="evidence" value="ECO:0007669"/>
    <property type="project" value="InterPro"/>
</dbReference>
<dbReference type="PANTHER" id="PTHR34219">
    <property type="entry name" value="IRON-REGULATED INNER MEMBRANE PROTEIN-RELATED"/>
    <property type="match status" value="1"/>
</dbReference>
<name>A0A3M4APR9_PSEMA</name>
<feature type="transmembrane region" description="Helical" evidence="4">
    <location>
        <begin position="352"/>
        <end position="373"/>
    </location>
</feature>
<dbReference type="InterPro" id="IPR001433">
    <property type="entry name" value="OxRdtase_FAD/NAD-bd"/>
</dbReference>
<feature type="domain" description="Flavodoxin-like" evidence="5">
    <location>
        <begin position="399"/>
        <end position="536"/>
    </location>
</feature>
<feature type="transmembrane region" description="Helical" evidence="4">
    <location>
        <begin position="201"/>
        <end position="225"/>
    </location>
</feature>
<dbReference type="Pfam" id="PF00175">
    <property type="entry name" value="NAD_binding_1"/>
    <property type="match status" value="1"/>
</dbReference>
<keyword evidence="8" id="KW-1185">Reference proteome</keyword>
<dbReference type="InterPro" id="IPR001709">
    <property type="entry name" value="Flavoprot_Pyr_Nucl_cyt_Rdtase"/>
</dbReference>
<dbReference type="AlphaFoldDB" id="A0A3M4APR9"/>
<evidence type="ECO:0000256" key="2">
    <source>
        <dbReference type="ARBA" id="ARBA00022643"/>
    </source>
</evidence>
<dbReference type="SUPFAM" id="SSF52218">
    <property type="entry name" value="Flavoproteins"/>
    <property type="match status" value="1"/>
</dbReference>
<dbReference type="InterPro" id="IPR039261">
    <property type="entry name" value="FNR_nucleotide-bd"/>
</dbReference>
<keyword evidence="4" id="KW-0472">Membrane</keyword>
<dbReference type="Pfam" id="PF00258">
    <property type="entry name" value="Flavodoxin_1"/>
    <property type="match status" value="1"/>
</dbReference>
<dbReference type="InterPro" id="IPR008254">
    <property type="entry name" value="Flavodoxin/NO_synth"/>
</dbReference>
<evidence type="ECO:0000259" key="5">
    <source>
        <dbReference type="PROSITE" id="PS50902"/>
    </source>
</evidence>
<dbReference type="InterPro" id="IPR005625">
    <property type="entry name" value="PepSY-ass_TM"/>
</dbReference>
<dbReference type="Gene3D" id="3.40.50.80">
    <property type="entry name" value="Nucleotide-binding domain of ferredoxin-NADP reductase (FNR) module"/>
    <property type="match status" value="1"/>
</dbReference>
<dbReference type="CDD" id="cd06200">
    <property type="entry name" value="SiR_like1"/>
    <property type="match status" value="1"/>
</dbReference>
<feature type="transmembrane region" description="Helical" evidence="4">
    <location>
        <begin position="155"/>
        <end position="173"/>
    </location>
</feature>
<dbReference type="PRINTS" id="PR00369">
    <property type="entry name" value="FLAVODOXIN"/>
</dbReference>
<dbReference type="PRINTS" id="PR00371">
    <property type="entry name" value="FPNCR"/>
</dbReference>
<dbReference type="Gene3D" id="3.40.50.360">
    <property type="match status" value="1"/>
</dbReference>
<dbReference type="InterPro" id="IPR001094">
    <property type="entry name" value="Flavdoxin-like"/>
</dbReference>
<evidence type="ECO:0000256" key="3">
    <source>
        <dbReference type="ARBA" id="ARBA00022982"/>
    </source>
</evidence>
<dbReference type="EMBL" id="RBQF01000177">
    <property type="protein sequence ID" value="RMP08917.1"/>
    <property type="molecule type" value="Genomic_DNA"/>
</dbReference>
<keyword evidence="1" id="KW-0285">Flavoprotein</keyword>
<dbReference type="SUPFAM" id="SSF52343">
    <property type="entry name" value="Ferredoxin reductase-like, C-terminal NADP-linked domain"/>
    <property type="match status" value="1"/>
</dbReference>
<comment type="caution">
    <text evidence="7">The sequence shown here is derived from an EMBL/GenBank/DDBJ whole genome shotgun (WGS) entry which is preliminary data.</text>
</comment>
<keyword evidence="4" id="KW-0812">Transmembrane</keyword>
<dbReference type="FunFam" id="3.40.50.360:FF:000070">
    <property type="entry name" value="Bifunctional sulfite reductase [NADPH] flavoprotein alpha-component/iron-uptake factor"/>
    <property type="match status" value="1"/>
</dbReference>
<keyword evidence="3" id="KW-0249">Electron transport</keyword>
<dbReference type="PROSITE" id="PS50902">
    <property type="entry name" value="FLAVODOXIN_LIKE"/>
    <property type="match status" value="1"/>
</dbReference>